<feature type="compositionally biased region" description="Basic residues" evidence="1">
    <location>
        <begin position="66"/>
        <end position="76"/>
    </location>
</feature>
<feature type="region of interest" description="Disordered" evidence="1">
    <location>
        <begin position="46"/>
        <end position="76"/>
    </location>
</feature>
<evidence type="ECO:0000313" key="3">
    <source>
        <dbReference type="Proteomes" id="UP001152561"/>
    </source>
</evidence>
<dbReference type="EMBL" id="JAJAGQ010000001">
    <property type="protein sequence ID" value="KAJ8572946.1"/>
    <property type="molecule type" value="Genomic_DNA"/>
</dbReference>
<accession>A0A9Q1RU62</accession>
<organism evidence="2 3">
    <name type="scientific">Anisodus acutangulus</name>
    <dbReference type="NCBI Taxonomy" id="402998"/>
    <lineage>
        <taxon>Eukaryota</taxon>
        <taxon>Viridiplantae</taxon>
        <taxon>Streptophyta</taxon>
        <taxon>Embryophyta</taxon>
        <taxon>Tracheophyta</taxon>
        <taxon>Spermatophyta</taxon>
        <taxon>Magnoliopsida</taxon>
        <taxon>eudicotyledons</taxon>
        <taxon>Gunneridae</taxon>
        <taxon>Pentapetalae</taxon>
        <taxon>asterids</taxon>
        <taxon>lamiids</taxon>
        <taxon>Solanales</taxon>
        <taxon>Solanaceae</taxon>
        <taxon>Solanoideae</taxon>
        <taxon>Hyoscyameae</taxon>
        <taxon>Anisodus</taxon>
    </lineage>
</organism>
<protein>
    <submittedName>
        <fullName evidence="2">Uncharacterized protein</fullName>
    </submittedName>
</protein>
<comment type="caution">
    <text evidence="2">The sequence shown here is derived from an EMBL/GenBank/DDBJ whole genome shotgun (WGS) entry which is preliminary data.</text>
</comment>
<dbReference type="AlphaFoldDB" id="A0A9Q1RU62"/>
<proteinExistence type="predicted"/>
<evidence type="ECO:0000313" key="2">
    <source>
        <dbReference type="EMBL" id="KAJ8572946.1"/>
    </source>
</evidence>
<sequence>MEKKVLENVLLVDRVEQFHFQEVPVKTDKFASSRVMPSSPKTCFAKEDAGSATEEDINDPDCGRTSRGRGIKILRA</sequence>
<evidence type="ECO:0000256" key="1">
    <source>
        <dbReference type="SAM" id="MobiDB-lite"/>
    </source>
</evidence>
<keyword evidence="3" id="KW-1185">Reference proteome</keyword>
<reference evidence="3" key="1">
    <citation type="journal article" date="2023" name="Proc. Natl. Acad. Sci. U.S.A.">
        <title>Genomic and structural basis for evolution of tropane alkaloid biosynthesis.</title>
        <authorList>
            <person name="Wanga Y.-J."/>
            <person name="Taina T."/>
            <person name="Yua J.-Y."/>
            <person name="Lia J."/>
            <person name="Xua B."/>
            <person name="Chenc J."/>
            <person name="D'Auriad J.C."/>
            <person name="Huanga J.-P."/>
            <person name="Huanga S.-X."/>
        </authorList>
    </citation>
    <scope>NUCLEOTIDE SEQUENCE [LARGE SCALE GENOMIC DNA]</scope>
    <source>
        <strain evidence="3">cv. KIB-2019</strain>
    </source>
</reference>
<gene>
    <name evidence="2" type="ORF">K7X08_009457</name>
</gene>
<dbReference type="Proteomes" id="UP001152561">
    <property type="component" value="Unassembled WGS sequence"/>
</dbReference>
<name>A0A9Q1RU62_9SOLA</name>